<organism evidence="1 2">
    <name type="scientific">Pistacia atlantica</name>
    <dbReference type="NCBI Taxonomy" id="434234"/>
    <lineage>
        <taxon>Eukaryota</taxon>
        <taxon>Viridiplantae</taxon>
        <taxon>Streptophyta</taxon>
        <taxon>Embryophyta</taxon>
        <taxon>Tracheophyta</taxon>
        <taxon>Spermatophyta</taxon>
        <taxon>Magnoliopsida</taxon>
        <taxon>eudicotyledons</taxon>
        <taxon>Gunneridae</taxon>
        <taxon>Pentapetalae</taxon>
        <taxon>rosids</taxon>
        <taxon>malvids</taxon>
        <taxon>Sapindales</taxon>
        <taxon>Anacardiaceae</taxon>
        <taxon>Pistacia</taxon>
    </lineage>
</organism>
<protein>
    <submittedName>
        <fullName evidence="1">Uncharacterized protein</fullName>
    </submittedName>
</protein>
<proteinExistence type="predicted"/>
<evidence type="ECO:0000313" key="1">
    <source>
        <dbReference type="EMBL" id="KAJ0076451.1"/>
    </source>
</evidence>
<accession>A0ACC0ZTP2</accession>
<reference evidence="2" key="1">
    <citation type="journal article" date="2023" name="G3 (Bethesda)">
        <title>Genome assembly and association tests identify interacting loci associated with vigor, precocity, and sex in interspecific pistachio rootstocks.</title>
        <authorList>
            <person name="Palmer W."/>
            <person name="Jacygrad E."/>
            <person name="Sagayaradj S."/>
            <person name="Cavanaugh K."/>
            <person name="Han R."/>
            <person name="Bertier L."/>
            <person name="Beede B."/>
            <person name="Kafkas S."/>
            <person name="Golino D."/>
            <person name="Preece J."/>
            <person name="Michelmore R."/>
        </authorList>
    </citation>
    <scope>NUCLEOTIDE SEQUENCE [LARGE SCALE GENOMIC DNA]</scope>
</reference>
<name>A0ACC0ZTP2_9ROSI</name>
<sequence>MIKKTEKICEMLHLQHLDISGNGSTGTLPWCLANLTSLQEFDISSNNFTGNISLSPLKLLTSIQDLRLSDNHFHIPVSLEPFFNHSKLKNFYGDNNEIYAGIESQCLAPKFQLNFLILLGFRYNGSFPKFLYSQHDLQVVYLSNIDLKGKFPVWLLNNNTKLESLQLDNNSLSRPFCNYQFILTCLWKH</sequence>
<comment type="caution">
    <text evidence="1">The sequence shown here is derived from an EMBL/GenBank/DDBJ whole genome shotgun (WGS) entry which is preliminary data.</text>
</comment>
<keyword evidence="2" id="KW-1185">Reference proteome</keyword>
<dbReference type="Proteomes" id="UP001164250">
    <property type="component" value="Chromosome 15"/>
</dbReference>
<dbReference type="EMBL" id="CM047910">
    <property type="protein sequence ID" value="KAJ0076451.1"/>
    <property type="molecule type" value="Genomic_DNA"/>
</dbReference>
<gene>
    <name evidence="1" type="ORF">Patl1_34653</name>
</gene>
<evidence type="ECO:0000313" key="2">
    <source>
        <dbReference type="Proteomes" id="UP001164250"/>
    </source>
</evidence>